<name>A0A433Q8E7_9FUNG</name>
<organism evidence="9 10">
    <name type="scientific">Jimgerdemannia flammicorona</name>
    <dbReference type="NCBI Taxonomy" id="994334"/>
    <lineage>
        <taxon>Eukaryota</taxon>
        <taxon>Fungi</taxon>
        <taxon>Fungi incertae sedis</taxon>
        <taxon>Mucoromycota</taxon>
        <taxon>Mucoromycotina</taxon>
        <taxon>Endogonomycetes</taxon>
        <taxon>Endogonales</taxon>
        <taxon>Endogonaceae</taxon>
        <taxon>Jimgerdemannia</taxon>
    </lineage>
</organism>
<evidence type="ECO:0000256" key="3">
    <source>
        <dbReference type="ARBA" id="ARBA00022723"/>
    </source>
</evidence>
<dbReference type="EC" id="4.2.1.1" evidence="2 8"/>
<keyword evidence="10" id="KW-1185">Reference proteome</keyword>
<keyword evidence="3 7" id="KW-0479">Metal-binding</keyword>
<dbReference type="InterPro" id="IPR001765">
    <property type="entry name" value="Carbonic_anhydrase"/>
</dbReference>
<gene>
    <name evidence="9" type="ORF">BC938DRAFT_471294</name>
</gene>
<feature type="binding site" evidence="7">
    <location>
        <position position="60"/>
    </location>
    <ligand>
        <name>Zn(2+)</name>
        <dbReference type="ChEBI" id="CHEBI:29105"/>
    </ligand>
</feature>
<comment type="function">
    <text evidence="8">Reversible hydration of carbon dioxide.</text>
</comment>
<evidence type="ECO:0000256" key="1">
    <source>
        <dbReference type="ARBA" id="ARBA00006217"/>
    </source>
</evidence>
<dbReference type="AlphaFoldDB" id="A0A433Q8E7"/>
<feature type="binding site" evidence="7">
    <location>
        <position position="1"/>
    </location>
    <ligand>
        <name>Zn(2+)</name>
        <dbReference type="ChEBI" id="CHEBI:29105"/>
    </ligand>
</feature>
<dbReference type="EMBL" id="RBNJ01011334">
    <property type="protein sequence ID" value="RUS26046.1"/>
    <property type="molecule type" value="Genomic_DNA"/>
</dbReference>
<proteinExistence type="inferred from homology"/>
<dbReference type="InterPro" id="IPR036874">
    <property type="entry name" value="Carbonic_anhydrase_sf"/>
</dbReference>
<feature type="binding site" evidence="7">
    <location>
        <position position="57"/>
    </location>
    <ligand>
        <name>Zn(2+)</name>
        <dbReference type="ChEBI" id="CHEBI:29105"/>
    </ligand>
</feature>
<dbReference type="GO" id="GO:0015976">
    <property type="term" value="P:carbon utilization"/>
    <property type="evidence" value="ECO:0007669"/>
    <property type="project" value="InterPro"/>
</dbReference>
<dbReference type="PANTHER" id="PTHR11002">
    <property type="entry name" value="CARBONIC ANHYDRASE"/>
    <property type="match status" value="1"/>
</dbReference>
<evidence type="ECO:0000256" key="4">
    <source>
        <dbReference type="ARBA" id="ARBA00022833"/>
    </source>
</evidence>
<dbReference type="Gene3D" id="3.40.1050.10">
    <property type="entry name" value="Carbonic anhydrase"/>
    <property type="match status" value="1"/>
</dbReference>
<keyword evidence="4 7" id="KW-0862">Zinc</keyword>
<dbReference type="Pfam" id="PF00484">
    <property type="entry name" value="Pro_CA"/>
    <property type="match status" value="1"/>
</dbReference>
<dbReference type="SMART" id="SM00947">
    <property type="entry name" value="Pro_CA"/>
    <property type="match status" value="1"/>
</dbReference>
<feature type="binding site" evidence="7">
    <location>
        <position position="3"/>
    </location>
    <ligand>
        <name>Zn(2+)</name>
        <dbReference type="ChEBI" id="CHEBI:29105"/>
    </ligand>
</feature>
<comment type="catalytic activity">
    <reaction evidence="6 8">
        <text>hydrogencarbonate + H(+) = CO2 + H2O</text>
        <dbReference type="Rhea" id="RHEA:10748"/>
        <dbReference type="ChEBI" id="CHEBI:15377"/>
        <dbReference type="ChEBI" id="CHEBI:15378"/>
        <dbReference type="ChEBI" id="CHEBI:16526"/>
        <dbReference type="ChEBI" id="CHEBI:17544"/>
        <dbReference type="EC" id="4.2.1.1"/>
    </reaction>
</comment>
<dbReference type="InterPro" id="IPR015892">
    <property type="entry name" value="Carbonic_anhydrase_CS"/>
</dbReference>
<evidence type="ECO:0000256" key="6">
    <source>
        <dbReference type="ARBA" id="ARBA00048348"/>
    </source>
</evidence>
<comment type="caution">
    <text evidence="9">The sequence shown here is derived from an EMBL/GenBank/DDBJ whole genome shotgun (WGS) entry which is preliminary data.</text>
</comment>
<evidence type="ECO:0000256" key="8">
    <source>
        <dbReference type="RuleBase" id="RU003956"/>
    </source>
</evidence>
<dbReference type="PANTHER" id="PTHR11002:SF76">
    <property type="entry name" value="CARBONIC ANHYDRASE"/>
    <property type="match status" value="1"/>
</dbReference>
<evidence type="ECO:0000313" key="10">
    <source>
        <dbReference type="Proteomes" id="UP000274822"/>
    </source>
</evidence>
<reference evidence="9 10" key="1">
    <citation type="journal article" date="2018" name="New Phytol.">
        <title>Phylogenomics of Endogonaceae and evolution of mycorrhizas within Mucoromycota.</title>
        <authorList>
            <person name="Chang Y."/>
            <person name="Desiro A."/>
            <person name="Na H."/>
            <person name="Sandor L."/>
            <person name="Lipzen A."/>
            <person name="Clum A."/>
            <person name="Barry K."/>
            <person name="Grigoriev I.V."/>
            <person name="Martin F.M."/>
            <person name="Stajich J.E."/>
            <person name="Smith M.E."/>
            <person name="Bonito G."/>
            <person name="Spatafora J.W."/>
        </authorList>
    </citation>
    <scope>NUCLEOTIDE SEQUENCE [LARGE SCALE GENOMIC DNA]</scope>
    <source>
        <strain evidence="9 10">AD002</strain>
    </source>
</reference>
<dbReference type="GO" id="GO:0004089">
    <property type="term" value="F:carbonate dehydratase activity"/>
    <property type="evidence" value="ECO:0007669"/>
    <property type="project" value="UniProtKB-UniRule"/>
</dbReference>
<evidence type="ECO:0000256" key="2">
    <source>
        <dbReference type="ARBA" id="ARBA00012925"/>
    </source>
</evidence>
<protein>
    <recommendedName>
        <fullName evidence="2 8">Carbonic anhydrase</fullName>
        <ecNumber evidence="2 8">4.2.1.1</ecNumber>
    </recommendedName>
    <alternativeName>
        <fullName evidence="8">Carbonate dehydratase</fullName>
    </alternativeName>
</protein>
<dbReference type="SUPFAM" id="SSF53056">
    <property type="entry name" value="beta-carbonic anhydrase, cab"/>
    <property type="match status" value="1"/>
</dbReference>
<evidence type="ECO:0000256" key="7">
    <source>
        <dbReference type="PIRSR" id="PIRSR601765-1"/>
    </source>
</evidence>
<accession>A0A433Q8E7</accession>
<sequence length="146" mass="15579">CSDSRVPPNHIIQLDPGEIFVHRNIANVVVHNDLNCLSVIQYAIEVLKVEHVIICGHYGCGGVNGAMHGHQYGLIDNWLMNIKDVFLEGAAVDQGPAATRAAPSGAKRAQLGAQRVLHGHSTGRVEARTEPVDPRVVLRAADGAGP</sequence>
<comment type="cofactor">
    <cofactor evidence="7">
        <name>Zn(2+)</name>
        <dbReference type="ChEBI" id="CHEBI:29105"/>
    </cofactor>
    <text evidence="7">Binds 1 zinc ion per subunit.</text>
</comment>
<dbReference type="PROSITE" id="PS00705">
    <property type="entry name" value="PROK_CO2_ANHYDRASE_2"/>
    <property type="match status" value="1"/>
</dbReference>
<dbReference type="GO" id="GO:0008270">
    <property type="term" value="F:zinc ion binding"/>
    <property type="evidence" value="ECO:0007669"/>
    <property type="project" value="UniProtKB-UniRule"/>
</dbReference>
<evidence type="ECO:0000256" key="5">
    <source>
        <dbReference type="ARBA" id="ARBA00023239"/>
    </source>
</evidence>
<evidence type="ECO:0000313" key="9">
    <source>
        <dbReference type="EMBL" id="RUS26046.1"/>
    </source>
</evidence>
<feature type="non-terminal residue" evidence="9">
    <location>
        <position position="1"/>
    </location>
</feature>
<dbReference type="Proteomes" id="UP000274822">
    <property type="component" value="Unassembled WGS sequence"/>
</dbReference>
<keyword evidence="5 8" id="KW-0456">Lyase</keyword>
<dbReference type="PROSITE" id="PS00704">
    <property type="entry name" value="PROK_CO2_ANHYDRASE_1"/>
    <property type="match status" value="1"/>
</dbReference>
<comment type="similarity">
    <text evidence="1 8">Belongs to the beta-class carbonic anhydrase family.</text>
</comment>